<protein>
    <submittedName>
        <fullName evidence="1">Uncharacterized protein</fullName>
    </submittedName>
</protein>
<dbReference type="EMBL" id="KV921719">
    <property type="protein sequence ID" value="ORE12297.1"/>
    <property type="molecule type" value="Genomic_DNA"/>
</dbReference>
<name>A0A1X0RJT6_RHIZD</name>
<dbReference type="AlphaFoldDB" id="A0A1X0RJT6"/>
<feature type="non-terminal residue" evidence="1">
    <location>
        <position position="109"/>
    </location>
</feature>
<evidence type="ECO:0000313" key="1">
    <source>
        <dbReference type="EMBL" id="ORE12297.1"/>
    </source>
</evidence>
<accession>A0A1X0RJT6</accession>
<organism evidence="1 2">
    <name type="scientific">Rhizopus microsporus</name>
    <dbReference type="NCBI Taxonomy" id="58291"/>
    <lineage>
        <taxon>Eukaryota</taxon>
        <taxon>Fungi</taxon>
        <taxon>Fungi incertae sedis</taxon>
        <taxon>Mucoromycota</taxon>
        <taxon>Mucoromycotina</taxon>
        <taxon>Mucoromycetes</taxon>
        <taxon>Mucorales</taxon>
        <taxon>Mucorineae</taxon>
        <taxon>Rhizopodaceae</taxon>
        <taxon>Rhizopus</taxon>
    </lineage>
</organism>
<sequence length="109" mass="12973">MYCGPKKKGCLCLLSRKHRVHRLSSTEYYNMSGTVNRQKVLQGRKQSLYIERIETNIPSPKTAFIQRYMPYLTYILQHMDVLFNFYNFETAKPKWLNYIGSQKVIQESI</sequence>
<proteinExistence type="predicted"/>
<evidence type="ECO:0000313" key="2">
    <source>
        <dbReference type="Proteomes" id="UP000242381"/>
    </source>
</evidence>
<dbReference type="VEuPathDB" id="FungiDB:BCV72DRAFT_204608"/>
<dbReference type="Proteomes" id="UP000242381">
    <property type="component" value="Unassembled WGS sequence"/>
</dbReference>
<gene>
    <name evidence="1" type="ORF">BCV71DRAFT_282279</name>
</gene>
<reference evidence="1 2" key="1">
    <citation type="journal article" date="2016" name="Proc. Natl. Acad. Sci. U.S.A.">
        <title>Lipid metabolic changes in an early divergent fungus govern the establishment of a mutualistic symbiosis with endobacteria.</title>
        <authorList>
            <person name="Lastovetsky O.A."/>
            <person name="Gaspar M.L."/>
            <person name="Mondo S.J."/>
            <person name="LaButti K.M."/>
            <person name="Sandor L."/>
            <person name="Grigoriev I.V."/>
            <person name="Henry S.A."/>
            <person name="Pawlowska T.E."/>
        </authorList>
    </citation>
    <scope>NUCLEOTIDE SEQUENCE [LARGE SCALE GENOMIC DNA]</scope>
    <source>
        <strain evidence="1 2">ATCC 11559</strain>
    </source>
</reference>